<feature type="region of interest" description="Disordered" evidence="1">
    <location>
        <begin position="113"/>
        <end position="137"/>
    </location>
</feature>
<dbReference type="AlphaFoldDB" id="A0ABD1SF82"/>
<evidence type="ECO:0000256" key="1">
    <source>
        <dbReference type="SAM" id="MobiDB-lite"/>
    </source>
</evidence>
<name>A0ABD1SF82_9LAMI</name>
<dbReference type="EMBL" id="JBFOLK010000007">
    <property type="protein sequence ID" value="KAL2498443.1"/>
    <property type="molecule type" value="Genomic_DNA"/>
</dbReference>
<accession>A0ABD1SF82</accession>
<keyword evidence="3" id="KW-1185">Reference proteome</keyword>
<feature type="compositionally biased region" description="Polar residues" evidence="1">
    <location>
        <begin position="121"/>
        <end position="131"/>
    </location>
</feature>
<protein>
    <submittedName>
        <fullName evidence="2">Uncharacterized protein</fullName>
    </submittedName>
</protein>
<dbReference type="Proteomes" id="UP001604336">
    <property type="component" value="Unassembled WGS sequence"/>
</dbReference>
<proteinExistence type="predicted"/>
<reference evidence="3" key="1">
    <citation type="submission" date="2024-07" db="EMBL/GenBank/DDBJ databases">
        <title>Two chromosome-level genome assemblies of Korean endemic species Abeliophyllum distichum and Forsythia ovata (Oleaceae).</title>
        <authorList>
            <person name="Jang H."/>
        </authorList>
    </citation>
    <scope>NUCLEOTIDE SEQUENCE [LARGE SCALE GENOMIC DNA]</scope>
</reference>
<evidence type="ECO:0000313" key="2">
    <source>
        <dbReference type="EMBL" id="KAL2498443.1"/>
    </source>
</evidence>
<gene>
    <name evidence="2" type="ORF">Adt_23993</name>
</gene>
<sequence length="137" mass="14551">MSAGCQGRTQCMASSRVRPSWNFAQKFVRKMFWAATRPKLVNLNRESVTDFPERVGRALRPERQSAAVVGTGQTAVVSLSVSLQSSAVGASLSLSSLFSLPVATRSAAVGNSNASSAVFGSGSSEHLQSCRRQSREA</sequence>
<evidence type="ECO:0000313" key="3">
    <source>
        <dbReference type="Proteomes" id="UP001604336"/>
    </source>
</evidence>
<organism evidence="2 3">
    <name type="scientific">Abeliophyllum distichum</name>
    <dbReference type="NCBI Taxonomy" id="126358"/>
    <lineage>
        <taxon>Eukaryota</taxon>
        <taxon>Viridiplantae</taxon>
        <taxon>Streptophyta</taxon>
        <taxon>Embryophyta</taxon>
        <taxon>Tracheophyta</taxon>
        <taxon>Spermatophyta</taxon>
        <taxon>Magnoliopsida</taxon>
        <taxon>eudicotyledons</taxon>
        <taxon>Gunneridae</taxon>
        <taxon>Pentapetalae</taxon>
        <taxon>asterids</taxon>
        <taxon>lamiids</taxon>
        <taxon>Lamiales</taxon>
        <taxon>Oleaceae</taxon>
        <taxon>Forsythieae</taxon>
        <taxon>Abeliophyllum</taxon>
    </lineage>
</organism>
<comment type="caution">
    <text evidence="2">The sequence shown here is derived from an EMBL/GenBank/DDBJ whole genome shotgun (WGS) entry which is preliminary data.</text>
</comment>